<feature type="compositionally biased region" description="Basic residues" evidence="1">
    <location>
        <begin position="867"/>
        <end position="880"/>
    </location>
</feature>
<accession>D6RKW7</accession>
<sequence length="880" mass="98292">MDSWPRDDRESRKSTSGDGGKKKVENITNGFPNLRQGMVGAATLVKKSGRLEWSFVQDSSSSQAKAWRVATSSSIFPNTRAPVLPQPTLTARQQGELQANFLRTYLPDVEVPAELVRDQIVEEVEFSKNLQRYDPYLGNLLVSLTKAAIKSNTPGILAFAMGEDLTQLNLSSYDIRKNKGITLKPVAEAKVTFKTPIQQLVATTVGADPFLTVRTYADINVLKLRKQDNTRAPESVVTIVKQEVADRSPVDVKLRSSTLIIADDHGGLHVRDLNFNSAITSLDPVSDSLEKENKFWRVGLGAGPTDGFLVSGKHLWSYDWRTQSRAVVQQWSIPSPRDFLTSVEDCSAENIVRLCSTNRLVWLDRRYMNAPLLSVLHYREHDRYLRTETLGTLSPLTFLTTRRNSLVSIYDASRGGDGLFHLRGSPYGVLPACGDSRSFLGETFITSPFESGRFDDIYFLRMSERGAITGHALSSSPNDEDIPIKVTTSKEMKQLEASAQKLAIDFGPLGGKENSEVNFFPVYDKLFRQYYDRIDELEESEAQAVYDLLETMPSYFQRSEQPSEQLLTTYDVAFRAGEEPQSASRSDFLTGSVLNSTRGYRALQQGRLDPGPLKNSVPWHFNLDNLMRRLDPELGVDLNPKNDSPAPYALEDDPERPLRSLKKEEKDRKQLELDLALSRDVYSTYPLTASADVDHTLETMTEALTLGDEPPPMELSFFKPVRKDHYDSEESAGQSASVEFGMGVRLLLKDWELGSSLNNYQYRDPYNTFDGPRVELEPLSEKAVYVPPPPAAVPPVVTQRPPTLVIAKPNPTSNQPPVLATAKTRQSQQTMPLWGMQTQSQTSEESQSQSMMPSTQILPGPFGGRPTAKKKPVKKRIGGF</sequence>
<evidence type="ECO:0000256" key="1">
    <source>
        <dbReference type="SAM" id="MobiDB-lite"/>
    </source>
</evidence>
<gene>
    <name evidence="2" type="ORF">CC1G_13899</name>
</gene>
<dbReference type="EMBL" id="AACS02000002">
    <property type="protein sequence ID" value="EFI28365.1"/>
    <property type="molecule type" value="Genomic_DNA"/>
</dbReference>
<dbReference type="PANTHER" id="PTHR28221">
    <property type="entry name" value="RNA POLYMERASE I-SPECIFIC TRANSCRIPTION INITIATION FACTOR RRN6"/>
    <property type="match status" value="1"/>
</dbReference>
<keyword evidence="3" id="KW-1185">Reference proteome</keyword>
<dbReference type="RefSeq" id="XP_002911859.1">
    <property type="nucleotide sequence ID" value="XM_002911813.1"/>
</dbReference>
<dbReference type="eggNOG" id="ENOG502S8HY">
    <property type="taxonomic scope" value="Eukaryota"/>
</dbReference>
<comment type="caution">
    <text evidence="2">The sequence shown here is derived from an EMBL/GenBank/DDBJ whole genome shotgun (WGS) entry which is preliminary data.</text>
</comment>
<proteinExistence type="predicted"/>
<feature type="region of interest" description="Disordered" evidence="1">
    <location>
        <begin position="1"/>
        <end position="31"/>
    </location>
</feature>
<dbReference type="AlphaFoldDB" id="D6RKW7"/>
<feature type="compositionally biased region" description="Basic and acidic residues" evidence="1">
    <location>
        <begin position="1"/>
        <end position="25"/>
    </location>
</feature>
<evidence type="ECO:0000313" key="3">
    <source>
        <dbReference type="Proteomes" id="UP000001861"/>
    </source>
</evidence>
<dbReference type="OrthoDB" id="2382881at2759"/>
<dbReference type="InterPro" id="IPR019350">
    <property type="entry name" value="RNA_pol_I-sp_TIF_RRN6-like"/>
</dbReference>
<feature type="region of interest" description="Disordered" evidence="1">
    <location>
        <begin position="636"/>
        <end position="665"/>
    </location>
</feature>
<dbReference type="InParanoid" id="D6RKW7"/>
<reference evidence="2 3" key="1">
    <citation type="journal article" date="2010" name="Proc. Natl. Acad. Sci. U.S.A.">
        <title>Insights into evolution of multicellular fungi from the assembled chromosomes of the mushroom Coprinopsis cinerea (Coprinus cinereus).</title>
        <authorList>
            <person name="Stajich J.E."/>
            <person name="Wilke S.K."/>
            <person name="Ahren D."/>
            <person name="Au C.H."/>
            <person name="Birren B.W."/>
            <person name="Borodovsky M."/>
            <person name="Burns C."/>
            <person name="Canback B."/>
            <person name="Casselton L.A."/>
            <person name="Cheng C.K."/>
            <person name="Deng J."/>
            <person name="Dietrich F.S."/>
            <person name="Fargo D.C."/>
            <person name="Farman M.L."/>
            <person name="Gathman A.C."/>
            <person name="Goldberg J."/>
            <person name="Guigo R."/>
            <person name="Hoegger P.J."/>
            <person name="Hooker J.B."/>
            <person name="Huggins A."/>
            <person name="James T.Y."/>
            <person name="Kamada T."/>
            <person name="Kilaru S."/>
            <person name="Kodira C."/>
            <person name="Kues U."/>
            <person name="Kupfer D."/>
            <person name="Kwan H.S."/>
            <person name="Lomsadze A."/>
            <person name="Li W."/>
            <person name="Lilly W.W."/>
            <person name="Ma L.J."/>
            <person name="Mackey A.J."/>
            <person name="Manning G."/>
            <person name="Martin F."/>
            <person name="Muraguchi H."/>
            <person name="Natvig D.O."/>
            <person name="Palmerini H."/>
            <person name="Ramesh M.A."/>
            <person name="Rehmeyer C.J."/>
            <person name="Roe B.A."/>
            <person name="Shenoy N."/>
            <person name="Stanke M."/>
            <person name="Ter-Hovhannisyan V."/>
            <person name="Tunlid A."/>
            <person name="Velagapudi R."/>
            <person name="Vision T.J."/>
            <person name="Zeng Q."/>
            <person name="Zolan M.E."/>
            <person name="Pukkila P.J."/>
        </authorList>
    </citation>
    <scope>NUCLEOTIDE SEQUENCE [LARGE SCALE GENOMIC DNA]</scope>
    <source>
        <strain evidence="3">Okayama-7 / 130 / ATCC MYA-4618 / FGSC 9003</strain>
    </source>
</reference>
<evidence type="ECO:0008006" key="4">
    <source>
        <dbReference type="Google" id="ProtNLM"/>
    </source>
</evidence>
<feature type="compositionally biased region" description="Low complexity" evidence="1">
    <location>
        <begin position="836"/>
        <end position="856"/>
    </location>
</feature>
<dbReference type="OMA" id="QGAHFLR"/>
<dbReference type="KEGG" id="cci:CC1G_13899"/>
<organism evidence="2 3">
    <name type="scientific">Coprinopsis cinerea (strain Okayama-7 / 130 / ATCC MYA-4618 / FGSC 9003)</name>
    <name type="common">Inky cap fungus</name>
    <name type="synonym">Hormographiella aspergillata</name>
    <dbReference type="NCBI Taxonomy" id="240176"/>
    <lineage>
        <taxon>Eukaryota</taxon>
        <taxon>Fungi</taxon>
        <taxon>Dikarya</taxon>
        <taxon>Basidiomycota</taxon>
        <taxon>Agaricomycotina</taxon>
        <taxon>Agaricomycetes</taxon>
        <taxon>Agaricomycetidae</taxon>
        <taxon>Agaricales</taxon>
        <taxon>Agaricineae</taxon>
        <taxon>Psathyrellaceae</taxon>
        <taxon>Coprinopsis</taxon>
    </lineage>
</organism>
<feature type="compositionally biased region" description="Basic and acidic residues" evidence="1">
    <location>
        <begin position="655"/>
        <end position="665"/>
    </location>
</feature>
<dbReference type="HOGENOM" id="CLU_007284_0_0_1"/>
<dbReference type="VEuPathDB" id="FungiDB:CC1G_13899"/>
<dbReference type="PANTHER" id="PTHR28221:SF2">
    <property type="entry name" value="RNA POLYMERASE I-SPECIFIC TRANSCRIPTION INITIATION FACTOR RRN6"/>
    <property type="match status" value="1"/>
</dbReference>
<dbReference type="GeneID" id="9378615"/>
<name>D6RKW7_COPC7</name>
<feature type="region of interest" description="Disordered" evidence="1">
    <location>
        <begin position="826"/>
        <end position="880"/>
    </location>
</feature>
<dbReference type="Proteomes" id="UP000001861">
    <property type="component" value="Unassembled WGS sequence"/>
</dbReference>
<evidence type="ECO:0000313" key="2">
    <source>
        <dbReference type="EMBL" id="EFI28365.1"/>
    </source>
</evidence>
<protein>
    <recommendedName>
        <fullName evidence="4">RNA polymerase I-specific transcription initiation factor RRN6</fullName>
    </recommendedName>
</protein>